<gene>
    <name evidence="2" type="ORF">HaLaN_11394</name>
</gene>
<evidence type="ECO:0000256" key="1">
    <source>
        <dbReference type="SAM" id="MobiDB-lite"/>
    </source>
</evidence>
<proteinExistence type="predicted"/>
<feature type="compositionally biased region" description="Basic and acidic residues" evidence="1">
    <location>
        <begin position="14"/>
        <end position="38"/>
    </location>
</feature>
<dbReference type="Proteomes" id="UP000485058">
    <property type="component" value="Unassembled WGS sequence"/>
</dbReference>
<organism evidence="2 3">
    <name type="scientific">Haematococcus lacustris</name>
    <name type="common">Green alga</name>
    <name type="synonym">Haematococcus pluvialis</name>
    <dbReference type="NCBI Taxonomy" id="44745"/>
    <lineage>
        <taxon>Eukaryota</taxon>
        <taxon>Viridiplantae</taxon>
        <taxon>Chlorophyta</taxon>
        <taxon>core chlorophytes</taxon>
        <taxon>Chlorophyceae</taxon>
        <taxon>CS clade</taxon>
        <taxon>Chlamydomonadales</taxon>
        <taxon>Haematococcaceae</taxon>
        <taxon>Haematococcus</taxon>
    </lineage>
</organism>
<reference evidence="2 3" key="1">
    <citation type="submission" date="2020-02" db="EMBL/GenBank/DDBJ databases">
        <title>Draft genome sequence of Haematococcus lacustris strain NIES-144.</title>
        <authorList>
            <person name="Morimoto D."/>
            <person name="Nakagawa S."/>
            <person name="Yoshida T."/>
            <person name="Sawayama S."/>
        </authorList>
    </citation>
    <scope>NUCLEOTIDE SEQUENCE [LARGE SCALE GENOMIC DNA]</scope>
    <source>
        <strain evidence="2 3">NIES-144</strain>
    </source>
</reference>
<protein>
    <submittedName>
        <fullName evidence="2">Uncharacterized protein</fullName>
    </submittedName>
</protein>
<keyword evidence="3" id="KW-1185">Reference proteome</keyword>
<feature type="compositionally biased region" description="Polar residues" evidence="1">
    <location>
        <begin position="77"/>
        <end position="89"/>
    </location>
</feature>
<evidence type="ECO:0000313" key="2">
    <source>
        <dbReference type="EMBL" id="GFH15206.1"/>
    </source>
</evidence>
<dbReference type="AlphaFoldDB" id="A0A699Z7F0"/>
<comment type="caution">
    <text evidence="2">The sequence shown here is derived from an EMBL/GenBank/DDBJ whole genome shotgun (WGS) entry which is preliminary data.</text>
</comment>
<feature type="region of interest" description="Disordered" evidence="1">
    <location>
        <begin position="14"/>
        <end position="129"/>
    </location>
</feature>
<name>A0A699Z7F0_HAELA</name>
<evidence type="ECO:0000313" key="3">
    <source>
        <dbReference type="Proteomes" id="UP000485058"/>
    </source>
</evidence>
<dbReference type="EMBL" id="BLLF01000820">
    <property type="protein sequence ID" value="GFH15206.1"/>
    <property type="molecule type" value="Genomic_DNA"/>
</dbReference>
<accession>A0A699Z7F0</accession>
<sequence length="155" mass="16371">MAELKRSAWRLRFKEAKKEQAPAHAGEKLSHDDAHSHADAPAATRTAHLSKPDKPVRSHRGGSDPDGVADPPIDTQAGDTGDTSLSSGDWASLRGEMDMVAPGGSSTLKAAGESGTRYNVSHHHRPAGSDVTAGELLHQLGQEATLDHNRFEAGV</sequence>